<accession>A0A445N257</accession>
<keyword evidence="5 6" id="KW-0269">Exonuclease</keyword>
<keyword evidence="3 6" id="KW-0540">Nuclease</keyword>
<evidence type="ECO:0000256" key="1">
    <source>
        <dbReference type="ARBA" id="ARBA00009998"/>
    </source>
</evidence>
<organism evidence="7">
    <name type="scientific">uncultured Desulfobacterium sp</name>
    <dbReference type="NCBI Taxonomy" id="201089"/>
    <lineage>
        <taxon>Bacteria</taxon>
        <taxon>Pseudomonadati</taxon>
        <taxon>Thermodesulfobacteriota</taxon>
        <taxon>Desulfobacteria</taxon>
        <taxon>Desulfobacterales</taxon>
        <taxon>Desulfobacteriaceae</taxon>
        <taxon>Desulfobacterium</taxon>
        <taxon>environmental samples</taxon>
    </lineage>
</organism>
<dbReference type="Gene3D" id="1.10.287.1040">
    <property type="entry name" value="Exonuclease VII, small subunit"/>
    <property type="match status" value="1"/>
</dbReference>
<dbReference type="GO" id="GO:0008855">
    <property type="term" value="F:exodeoxyribonuclease VII activity"/>
    <property type="evidence" value="ECO:0007669"/>
    <property type="project" value="UniProtKB-UniRule"/>
</dbReference>
<evidence type="ECO:0000313" key="7">
    <source>
        <dbReference type="EMBL" id="SPD75785.1"/>
    </source>
</evidence>
<dbReference type="EC" id="3.1.11.6" evidence="6"/>
<dbReference type="PIRSF" id="PIRSF006488">
    <property type="entry name" value="Exonuc_VII_S"/>
    <property type="match status" value="1"/>
</dbReference>
<keyword evidence="2 6" id="KW-0963">Cytoplasm</keyword>
<dbReference type="Pfam" id="PF02609">
    <property type="entry name" value="Exonuc_VII_S"/>
    <property type="match status" value="1"/>
</dbReference>
<dbReference type="SUPFAM" id="SSF116842">
    <property type="entry name" value="XseB-like"/>
    <property type="match status" value="1"/>
</dbReference>
<dbReference type="NCBIfam" id="NF002140">
    <property type="entry name" value="PRK00977.1-4"/>
    <property type="match status" value="1"/>
</dbReference>
<evidence type="ECO:0000256" key="6">
    <source>
        <dbReference type="HAMAP-Rule" id="MF_00337"/>
    </source>
</evidence>
<comment type="function">
    <text evidence="6">Bidirectionally degrades single-stranded DNA into large acid-insoluble oligonucleotides, which are then degraded further into small acid-soluble oligonucleotides.</text>
</comment>
<dbReference type="NCBIfam" id="TIGR01280">
    <property type="entry name" value="xseB"/>
    <property type="match status" value="1"/>
</dbReference>
<gene>
    <name evidence="6 7" type="primary">xseB</name>
    <name evidence="7" type="ORF">PITCH_A750006</name>
</gene>
<comment type="subunit">
    <text evidence="6">Heterooligomer composed of large and small subunits.</text>
</comment>
<reference evidence="7" key="1">
    <citation type="submission" date="2018-01" db="EMBL/GenBank/DDBJ databases">
        <authorList>
            <person name="Regsiter A."/>
            <person name="William W."/>
        </authorList>
    </citation>
    <scope>NUCLEOTIDE SEQUENCE</scope>
    <source>
        <strain evidence="7">TRIP AH-1</strain>
    </source>
</reference>
<comment type="catalytic activity">
    <reaction evidence="6">
        <text>Exonucleolytic cleavage in either 5'- to 3'- or 3'- to 5'-direction to yield nucleoside 5'-phosphates.</text>
        <dbReference type="EC" id="3.1.11.6"/>
    </reaction>
</comment>
<dbReference type="EMBL" id="OJIN01000220">
    <property type="protein sequence ID" value="SPD75785.1"/>
    <property type="molecule type" value="Genomic_DNA"/>
</dbReference>
<dbReference type="GO" id="GO:0006308">
    <property type="term" value="P:DNA catabolic process"/>
    <property type="evidence" value="ECO:0007669"/>
    <property type="project" value="UniProtKB-UniRule"/>
</dbReference>
<evidence type="ECO:0000256" key="4">
    <source>
        <dbReference type="ARBA" id="ARBA00022801"/>
    </source>
</evidence>
<comment type="similarity">
    <text evidence="1 6">Belongs to the XseB family.</text>
</comment>
<dbReference type="PANTHER" id="PTHR34137:SF1">
    <property type="entry name" value="EXODEOXYRIBONUCLEASE 7 SMALL SUBUNIT"/>
    <property type="match status" value="1"/>
</dbReference>
<proteinExistence type="inferred from homology"/>
<dbReference type="InterPro" id="IPR037004">
    <property type="entry name" value="Exonuc_VII_ssu_sf"/>
</dbReference>
<comment type="subcellular location">
    <subcellularLocation>
        <location evidence="6">Cytoplasm</location>
    </subcellularLocation>
</comment>
<dbReference type="PANTHER" id="PTHR34137">
    <property type="entry name" value="EXODEOXYRIBONUCLEASE 7 SMALL SUBUNIT"/>
    <property type="match status" value="1"/>
</dbReference>
<dbReference type="GO" id="GO:0009318">
    <property type="term" value="C:exodeoxyribonuclease VII complex"/>
    <property type="evidence" value="ECO:0007669"/>
    <property type="project" value="UniProtKB-UniRule"/>
</dbReference>
<protein>
    <recommendedName>
        <fullName evidence="6">Exodeoxyribonuclease 7 small subunit</fullName>
        <ecNumber evidence="6">3.1.11.6</ecNumber>
    </recommendedName>
    <alternativeName>
        <fullName evidence="6">Exodeoxyribonuclease VII small subunit</fullName>
        <shortName evidence="6">Exonuclease VII small subunit</shortName>
    </alternativeName>
</protein>
<dbReference type="HAMAP" id="MF_00337">
    <property type="entry name" value="Exonuc_7_S"/>
    <property type="match status" value="1"/>
</dbReference>
<name>A0A445N257_9BACT</name>
<evidence type="ECO:0000256" key="5">
    <source>
        <dbReference type="ARBA" id="ARBA00022839"/>
    </source>
</evidence>
<sequence length="82" mass="9509">MAEKKFEEAMKRLEEIVRDLERGDLSLEDSLKYFEEGMKLIKFSTHKLEEAEKKVAMLIGDAGKYRQVPFEPEEGQDGDDIV</sequence>
<dbReference type="AlphaFoldDB" id="A0A445N257"/>
<evidence type="ECO:0000256" key="3">
    <source>
        <dbReference type="ARBA" id="ARBA00022722"/>
    </source>
</evidence>
<evidence type="ECO:0000256" key="2">
    <source>
        <dbReference type="ARBA" id="ARBA00022490"/>
    </source>
</evidence>
<keyword evidence="4 6" id="KW-0378">Hydrolase</keyword>
<dbReference type="InterPro" id="IPR003761">
    <property type="entry name" value="Exonuc_VII_S"/>
</dbReference>
<dbReference type="GO" id="GO:0005829">
    <property type="term" value="C:cytosol"/>
    <property type="evidence" value="ECO:0007669"/>
    <property type="project" value="TreeGrafter"/>
</dbReference>